<sequence length="473" mass="52573">MKGYGISMPPVNAGITSDMEMLLEAFKAKQSVRLIKFHEVAIDYELSSIYAGRLSLAELIEFEECLLKAAFAYTRPTKGSTTSTPRTLTERIFGVYATFVLYYTQPIDYVSKILVTPNDLREMRRFCEEVLLPGRHLDTVGCLYKLYADDAFSIVAYVNSFDPVCHRRYDMPHADEDVVEEDEKHTPLAETAALMEDPILKTMAHVQREIEKKQNRIEGCPKVAEIKDNFLARINKIFATLKNEIAKVDTGEVDEPFEQPTTSTNDEPRPNVEQQTDNQEGTSRLSIKDKAYSSKIIYSRTRRYADPNMHENFADLAVSEPDDIEEEEAPSAPVKSPPKKRKRAQKTADPATSSADPSTSDAKPLGLAADETPADEVSTPSKSPSKVKAPRQSAKVKAPRQSSEGKTPRQSKGRKSKGIDPQSALAALEKSPTKGGKKGPAPPPVDVDFEEKLKLMEASLKTSNDDRVRDLLG</sequence>
<organism evidence="2 3">
    <name type="scientific">Ancylostoma ceylanicum</name>
    <dbReference type="NCBI Taxonomy" id="53326"/>
    <lineage>
        <taxon>Eukaryota</taxon>
        <taxon>Metazoa</taxon>
        <taxon>Ecdysozoa</taxon>
        <taxon>Nematoda</taxon>
        <taxon>Chromadorea</taxon>
        <taxon>Rhabditida</taxon>
        <taxon>Rhabditina</taxon>
        <taxon>Rhabditomorpha</taxon>
        <taxon>Strongyloidea</taxon>
        <taxon>Ancylostomatidae</taxon>
        <taxon>Ancylostomatinae</taxon>
        <taxon>Ancylostoma</taxon>
    </lineage>
</organism>
<keyword evidence="3" id="KW-1185">Reference proteome</keyword>
<protein>
    <submittedName>
        <fullName evidence="2">Uncharacterized protein</fullName>
    </submittedName>
</protein>
<evidence type="ECO:0000256" key="1">
    <source>
        <dbReference type="SAM" id="MobiDB-lite"/>
    </source>
</evidence>
<feature type="compositionally biased region" description="Acidic residues" evidence="1">
    <location>
        <begin position="320"/>
        <end position="329"/>
    </location>
</feature>
<dbReference type="AlphaFoldDB" id="A0A016VJF5"/>
<comment type="caution">
    <text evidence="2">The sequence shown here is derived from an EMBL/GenBank/DDBJ whole genome shotgun (WGS) entry which is preliminary data.</text>
</comment>
<dbReference type="EMBL" id="JARK01001345">
    <property type="protein sequence ID" value="EYC26898.1"/>
    <property type="molecule type" value="Genomic_DNA"/>
</dbReference>
<dbReference type="OrthoDB" id="20127at2759"/>
<proteinExistence type="predicted"/>
<dbReference type="GO" id="GO:0043565">
    <property type="term" value="F:sequence-specific DNA binding"/>
    <property type="evidence" value="ECO:0007669"/>
    <property type="project" value="TreeGrafter"/>
</dbReference>
<dbReference type="GO" id="GO:0042796">
    <property type="term" value="P:snRNA transcription by RNA polymerase III"/>
    <property type="evidence" value="ECO:0007669"/>
    <property type="project" value="TreeGrafter"/>
</dbReference>
<evidence type="ECO:0000313" key="3">
    <source>
        <dbReference type="Proteomes" id="UP000024635"/>
    </source>
</evidence>
<feature type="region of interest" description="Disordered" evidence="1">
    <location>
        <begin position="320"/>
        <end position="450"/>
    </location>
</feature>
<feature type="region of interest" description="Disordered" evidence="1">
    <location>
        <begin position="250"/>
        <end position="287"/>
    </location>
</feature>
<dbReference type="GO" id="GO:0042795">
    <property type="term" value="P:snRNA transcription by RNA polymerase II"/>
    <property type="evidence" value="ECO:0007669"/>
    <property type="project" value="TreeGrafter"/>
</dbReference>
<name>A0A016VJF5_9BILA</name>
<dbReference type="Pfam" id="PF09808">
    <property type="entry name" value="SNAPC1"/>
    <property type="match status" value="1"/>
</dbReference>
<gene>
    <name evidence="2" type="primary">Acey_s0009.g414</name>
    <name evidence="2" type="ORF">Y032_0009g414</name>
</gene>
<evidence type="ECO:0000313" key="2">
    <source>
        <dbReference type="EMBL" id="EYC26898.1"/>
    </source>
</evidence>
<dbReference type="PANTHER" id="PTHR15131:SF3">
    <property type="entry name" value="SNRNA-ACTIVATING PROTEIN COMPLEX SUBUNIT 1"/>
    <property type="match status" value="1"/>
</dbReference>
<feature type="compositionally biased region" description="Low complexity" evidence="1">
    <location>
        <begin position="347"/>
        <end position="362"/>
    </location>
</feature>
<dbReference type="InterPro" id="IPR019188">
    <property type="entry name" value="SNAPC1"/>
</dbReference>
<dbReference type="Proteomes" id="UP000024635">
    <property type="component" value="Unassembled WGS sequence"/>
</dbReference>
<dbReference type="GO" id="GO:0019185">
    <property type="term" value="C:snRNA-activating protein complex"/>
    <property type="evidence" value="ECO:0007669"/>
    <property type="project" value="TreeGrafter"/>
</dbReference>
<accession>A0A016VJF5</accession>
<feature type="compositionally biased region" description="Polar residues" evidence="1">
    <location>
        <begin position="272"/>
        <end position="285"/>
    </location>
</feature>
<dbReference type="STRING" id="53326.A0A016VJF5"/>
<reference evidence="3" key="1">
    <citation type="journal article" date="2015" name="Nat. Genet.">
        <title>The genome and transcriptome of the zoonotic hookworm Ancylostoma ceylanicum identify infection-specific gene families.</title>
        <authorList>
            <person name="Schwarz E.M."/>
            <person name="Hu Y."/>
            <person name="Antoshechkin I."/>
            <person name="Miller M.M."/>
            <person name="Sternberg P.W."/>
            <person name="Aroian R.V."/>
        </authorList>
    </citation>
    <scope>NUCLEOTIDE SEQUENCE</scope>
    <source>
        <strain evidence="3">HY135</strain>
    </source>
</reference>
<dbReference type="PANTHER" id="PTHR15131">
    <property type="entry name" value="SMALL NUCLEAR RNA ACTIVATING COMPLEX, POLYPEPTIDE 1"/>
    <property type="match status" value="1"/>
</dbReference>